<feature type="region of interest" description="Disordered" evidence="1">
    <location>
        <begin position="1218"/>
        <end position="1268"/>
    </location>
</feature>
<feature type="compositionally biased region" description="Low complexity" evidence="1">
    <location>
        <begin position="406"/>
        <end position="444"/>
    </location>
</feature>
<dbReference type="eggNOG" id="ENOG502S52Q">
    <property type="taxonomic scope" value="Eukaryota"/>
</dbReference>
<dbReference type="VEuPathDB" id="FungiDB:GLRG_02197"/>
<feature type="compositionally biased region" description="Low complexity" evidence="1">
    <location>
        <begin position="704"/>
        <end position="757"/>
    </location>
</feature>
<feature type="region of interest" description="Disordered" evidence="1">
    <location>
        <begin position="289"/>
        <end position="308"/>
    </location>
</feature>
<feature type="compositionally biased region" description="Low complexity" evidence="1">
    <location>
        <begin position="290"/>
        <end position="308"/>
    </location>
</feature>
<feature type="region of interest" description="Disordered" evidence="1">
    <location>
        <begin position="832"/>
        <end position="985"/>
    </location>
</feature>
<feature type="compositionally biased region" description="Low complexity" evidence="1">
    <location>
        <begin position="762"/>
        <end position="773"/>
    </location>
</feature>
<feature type="region of interest" description="Disordered" evidence="1">
    <location>
        <begin position="1167"/>
        <end position="1205"/>
    </location>
</feature>
<keyword evidence="3" id="KW-1185">Reference proteome</keyword>
<feature type="compositionally biased region" description="Polar residues" evidence="1">
    <location>
        <begin position="1433"/>
        <end position="1456"/>
    </location>
</feature>
<dbReference type="OrthoDB" id="3918840at2759"/>
<feature type="region of interest" description="Disordered" evidence="1">
    <location>
        <begin position="1"/>
        <end position="26"/>
    </location>
</feature>
<feature type="compositionally biased region" description="Basic and acidic residues" evidence="1">
    <location>
        <begin position="1370"/>
        <end position="1389"/>
    </location>
</feature>
<dbReference type="GeneID" id="24407562"/>
<gene>
    <name evidence="2" type="ORF">GLRG_02197</name>
</gene>
<dbReference type="EMBL" id="GG697336">
    <property type="protein sequence ID" value="EFQ27026.1"/>
    <property type="molecule type" value="Genomic_DNA"/>
</dbReference>
<feature type="region of interest" description="Disordered" evidence="1">
    <location>
        <begin position="1433"/>
        <end position="1458"/>
    </location>
</feature>
<dbReference type="InterPro" id="IPR033789">
    <property type="entry name" value="Gal11_coact"/>
</dbReference>
<dbReference type="RefSeq" id="XP_008091046.1">
    <property type="nucleotide sequence ID" value="XM_008092855.1"/>
</dbReference>
<evidence type="ECO:0000256" key="1">
    <source>
        <dbReference type="SAM" id="MobiDB-lite"/>
    </source>
</evidence>
<feature type="compositionally biased region" description="Pro residues" evidence="1">
    <location>
        <begin position="1256"/>
        <end position="1265"/>
    </location>
</feature>
<feature type="region of interest" description="Disordered" evidence="1">
    <location>
        <begin position="695"/>
        <end position="757"/>
    </location>
</feature>
<sequence>MAANMQHMAGAAGMMQQQQQPRPRPSQVQLNQFLYQTMLNQQQPHTGWQAGVAIQERMIKCHNLITNIGLAVTNIDFMKAAEVGVNFERDAFNKSQDKTSYEAQMSNKTNEFYRRRQANEQNLTNNLQVQAAAQAQQQLMMNQNAAMQNQMGRGMGQNQQQGFQHLQHQMQASQIPQQGQMGVNMGNQGGQPIGPNQQMFQMPGGQVRPPNGMPADASSLTPHDQQKVLELAHKMASACPEPQKNHYRNIVQTRFAQRAQEYTAQGKDPVLIWFQHQAFQGLSKNAALARQRQQQQQQQQQQGGIPPNMNQAQAQALMQAGRGQMNPALMNAAGMQSANGDFGQFNTMESIMNQQKAGILAQEQGQMVVPASNGPARNATPQPIVGAQGQGMPNQAGQNQTPRPTQAQQQLSMQQAQQLKMEQQQSQQAAQMRAQQQARQLQGQPNGLGGAPPSQSPGMNTLNTPMRRPPSAMNPMEGQGGAQANGPFAGTLDPRFNQGNQRPMGAGGNMNLNNNPVFHNMMASMNPEQRQAVHGLPPDKLHEVMTKWQEQQRKMQMNAMAQAGTTPGQMQGRPGQMGQFNMPNGNQFMPNGMMPQQAQPGAPNNQQQVIAQQQQMLARLRNQGTPVAPAHQVMMDSMDLPPPVLAQLGNQLHAPPEVRKWKDLRQWLAQNPVQPQLQQHLERIQRSQFATYMQRQMEKRNREQQAAAAAGQQQQQQQLSQQQQQQQQPQQPQQGQQPQQHMPQQTQQPHQSQLQQSVMQAGNGVPNQQQPNQPGMPPNMSSIQAHMIQVTPTDIMNARKANPKIASLTDDQLRQFIIQIKQRQMTAAMQKEIAMRQAQAQGNAGPGVQNVPMPTSQPPQMPQQVAQPANVTPTPVQAVQPAPPKQQSATPDPKAVANAAAAKNNQRPAPNNSQQQPPNPSPATQQKNLKRPSTDEPADVPQTATQQPQRPAAVPGQMRPIPNLTPEQIASMTPEQKAKYEAMKSRHQAMLAANAGIAPTESDFDKLRRIGQEEQRLMMTEHMPDIPMTPEQRQETCAKLMKIVVDMGKIGKALGRWYAATRDDARAKSYFRARLRMIRQFTDGEVMTNPKPVFSVRPAQIDEVRRLLESMARDCANLGKKAAIPPQQGQPAAPNQAGAGGGQGGQPLPLSMANMANLEKQTQNMNNKIHSRPNSKSGPPAAPTTSQPPFPFGASSPHGEPIHFSKPKVTKENLQLPARKKAKTGTQPTPPQQPNQATPSPQISKSGSPELKRQPAPEPKAPPKPMFLCPEADCEMAITGFASDQARQAHIQEEHVKPAEDPMKYMQESLAQSLGLDANGQVKMEPQTAQPMGQSLSRQGQTPASNIGATPMSRDASMQRSGSKMGGKVQDNKPAEGKMESTPKTENKQAEMAAPAAPMDGWATTIDPQSLFNNLGKFEFGANGVISDMSVYRSLTPNDTPESSKDSGSSEPNSDISEGVHLDIDLNWQPIDMDLLLDMNSINMDGLDGLQDGGAEIEGLMLEEAMPMEQFPNWDEVSNDFNKPFQFDNSMYSFDVSSST</sequence>
<feature type="region of interest" description="Disordered" evidence="1">
    <location>
        <begin position="1122"/>
        <end position="1150"/>
    </location>
</feature>
<feature type="region of interest" description="Disordered" evidence="1">
    <location>
        <begin position="762"/>
        <end position="781"/>
    </location>
</feature>
<feature type="compositionally biased region" description="Low complexity" evidence="1">
    <location>
        <begin position="862"/>
        <end position="880"/>
    </location>
</feature>
<feature type="compositionally biased region" description="Polar residues" evidence="1">
    <location>
        <begin position="1327"/>
        <end position="1348"/>
    </location>
</feature>
<feature type="region of interest" description="Disordered" evidence="1">
    <location>
        <begin position="1325"/>
        <end position="1396"/>
    </location>
</feature>
<feature type="region of interest" description="Disordered" evidence="1">
    <location>
        <begin position="370"/>
        <end position="505"/>
    </location>
</feature>
<organism evidence="3">
    <name type="scientific">Colletotrichum graminicola (strain M1.001 / M2 / FGSC 10212)</name>
    <name type="common">Maize anthracnose fungus</name>
    <name type="synonym">Glomerella graminicola</name>
    <dbReference type="NCBI Taxonomy" id="645133"/>
    <lineage>
        <taxon>Eukaryota</taxon>
        <taxon>Fungi</taxon>
        <taxon>Dikarya</taxon>
        <taxon>Ascomycota</taxon>
        <taxon>Pezizomycotina</taxon>
        <taxon>Sordariomycetes</taxon>
        <taxon>Hypocreomycetidae</taxon>
        <taxon>Glomerellales</taxon>
        <taxon>Glomerellaceae</taxon>
        <taxon>Colletotrichum</taxon>
        <taxon>Colletotrichum graminicola species complex</taxon>
    </lineage>
</organism>
<dbReference type="STRING" id="645133.E3Q814"/>
<feature type="compositionally biased region" description="Low complexity" evidence="1">
    <location>
        <begin position="889"/>
        <end position="926"/>
    </location>
</feature>
<evidence type="ECO:0000313" key="2">
    <source>
        <dbReference type="EMBL" id="EFQ27026.1"/>
    </source>
</evidence>
<dbReference type="HOGENOM" id="CLU_003853_0_0_1"/>
<feature type="compositionally biased region" description="Polar residues" evidence="1">
    <location>
        <begin position="391"/>
        <end position="405"/>
    </location>
</feature>
<dbReference type="CDD" id="cd12191">
    <property type="entry name" value="gal11_coact"/>
    <property type="match status" value="1"/>
</dbReference>
<dbReference type="Proteomes" id="UP000008782">
    <property type="component" value="Unassembled WGS sequence"/>
</dbReference>
<feature type="compositionally biased region" description="Polar residues" evidence="1">
    <location>
        <begin position="965"/>
        <end position="974"/>
    </location>
</feature>
<proteinExistence type="predicted"/>
<feature type="compositionally biased region" description="Pro residues" evidence="1">
    <location>
        <begin position="1180"/>
        <end position="1191"/>
    </location>
</feature>
<feature type="compositionally biased region" description="Low complexity" evidence="1">
    <location>
        <begin position="1"/>
        <end position="20"/>
    </location>
</feature>
<feature type="compositionally biased region" description="Low complexity" evidence="1">
    <location>
        <begin position="1122"/>
        <end position="1137"/>
    </location>
</feature>
<protein>
    <submittedName>
        <fullName evidence="2">Uncharacterized protein</fullName>
    </submittedName>
</protein>
<feature type="compositionally biased region" description="Low complexity" evidence="1">
    <location>
        <begin position="940"/>
        <end position="955"/>
    </location>
</feature>
<reference evidence="3" key="1">
    <citation type="journal article" date="2012" name="Nat. Genet.">
        <title>Lifestyle transitions in plant pathogenic Colletotrichum fungi deciphered by genome and transcriptome analyses.</title>
        <authorList>
            <person name="O'Connell R.J."/>
            <person name="Thon M.R."/>
            <person name="Hacquard S."/>
            <person name="Amyotte S.G."/>
            <person name="Kleemann J."/>
            <person name="Torres M.F."/>
            <person name="Damm U."/>
            <person name="Buiate E.A."/>
            <person name="Epstein L."/>
            <person name="Alkan N."/>
            <person name="Altmueller J."/>
            <person name="Alvarado-Balderrama L."/>
            <person name="Bauser C.A."/>
            <person name="Becker C."/>
            <person name="Birren B.W."/>
            <person name="Chen Z."/>
            <person name="Choi J."/>
            <person name="Crouch J.A."/>
            <person name="Duvick J.P."/>
            <person name="Farman M.A."/>
            <person name="Gan P."/>
            <person name="Heiman D."/>
            <person name="Henrissat B."/>
            <person name="Howard R.J."/>
            <person name="Kabbage M."/>
            <person name="Koch C."/>
            <person name="Kracher B."/>
            <person name="Kubo Y."/>
            <person name="Law A.D."/>
            <person name="Lebrun M.-H."/>
            <person name="Lee Y.-H."/>
            <person name="Miyara I."/>
            <person name="Moore N."/>
            <person name="Neumann U."/>
            <person name="Nordstroem K."/>
            <person name="Panaccione D.G."/>
            <person name="Panstruga R."/>
            <person name="Place M."/>
            <person name="Proctor R.H."/>
            <person name="Prusky D."/>
            <person name="Rech G."/>
            <person name="Reinhardt R."/>
            <person name="Rollins J.A."/>
            <person name="Rounsley S."/>
            <person name="Schardl C.L."/>
            <person name="Schwartz D.C."/>
            <person name="Shenoy N."/>
            <person name="Shirasu K."/>
            <person name="Sikhakolli U.R."/>
            <person name="Stueber K."/>
            <person name="Sukno S.A."/>
            <person name="Sweigard J.A."/>
            <person name="Takano Y."/>
            <person name="Takahara H."/>
            <person name="Trail F."/>
            <person name="van der Does H.C."/>
            <person name="Voll L.M."/>
            <person name="Will I."/>
            <person name="Young S."/>
            <person name="Zeng Q."/>
            <person name="Zhang J."/>
            <person name="Zhou S."/>
            <person name="Dickman M.B."/>
            <person name="Schulze-Lefert P."/>
            <person name="Ver Loren van Themaat E."/>
            <person name="Ma L.-J."/>
            <person name="Vaillancourt L.J."/>
        </authorList>
    </citation>
    <scope>NUCLEOTIDE SEQUENCE [LARGE SCALE GENOMIC DNA]</scope>
    <source>
        <strain evidence="3">M1.001 / M2 / FGSC 10212</strain>
    </source>
</reference>
<feature type="compositionally biased region" description="Polar residues" evidence="1">
    <location>
        <begin position="1167"/>
        <end position="1179"/>
    </location>
</feature>
<evidence type="ECO:0000313" key="3">
    <source>
        <dbReference type="Proteomes" id="UP000008782"/>
    </source>
</evidence>
<accession>E3Q814</accession>
<name>E3Q814_COLGM</name>